<evidence type="ECO:0000313" key="6">
    <source>
        <dbReference type="EMBL" id="SHI34429.1"/>
    </source>
</evidence>
<dbReference type="NCBIfam" id="TIGR02094">
    <property type="entry name" value="more_P_ylases"/>
    <property type="match status" value="1"/>
</dbReference>
<dbReference type="Pfam" id="PF00343">
    <property type="entry name" value="Phosphorylase"/>
    <property type="match status" value="1"/>
</dbReference>
<evidence type="ECO:0000256" key="1">
    <source>
        <dbReference type="ARBA" id="ARBA00001275"/>
    </source>
</evidence>
<feature type="modified residue" description="N6-(pyridoxal phosphate)lysine" evidence="4">
    <location>
        <position position="626"/>
    </location>
</feature>
<protein>
    <submittedName>
        <fullName evidence="6">Starch phosphorylase</fullName>
    </submittedName>
</protein>
<sequence>MHPDKENKKQILDMKTEKANSYPNQQNNTPVWKKIIVKSHLPEKLSPLREISKNLWWVWNTEARELFSFIDNETWEACDHNPVVLLDQVSYKRFKELEKDSGFISRMDKVYGDFRQYLEERKNLGSPQIAYFSMEYGLHDSLKIYSGGLGMLAGDYLKEASDMKVNMVGVGLLYRYGYFKQALNLHGEQMANYEFQNFSKIPVNPVLNENNEFVKISIDYPGRQLFAKIWQVNIGSVKLLLLDADLPENQEGDRSVTHHLYGGNNENRLKQEMLLGIGGIKALNALGYNSEIYHCNEGHAAFIGLERVSSIIEKYKLNFSEAKEVVRASTIFTTHTPVPAGHDSFHDDLFKYYMEGYYNKTGLSWEEFTLLGKATPEEDHFNMSYLACNLSQGINGVSKLHGDVSKTVLKPLYPGFLEEELEIGYVTNGVHYSTWTAQEWKNIHKEYFGPEFPQTQLDFDVWDKIYRVPDEKIWEIRKTLRTRLINYIKERFSDSWIKRNENPQLVTEVLDKLDPNALTIGFARRFATYKRGYLLFRNLERLSKIVNNPEKPVQFIFAGKAHPADKAGQELIKHIVEISKRPEFRGKILFVQNYDINLAKMLLQGVDVWLNTPTRPLEASGTSGQKGVMNGTLHFSVLDGWWVEGYQENAGWALPAERAYDVQDFQDELDAQTIYGIFEDEITRIFYDRNEEDIPVEWIDYIKNTIAQVAPKFTTGRMMQDYHDRYYKPQLTRATSINNENFKWAKEMAAWKQKVSTVWDSIEIKSSDTSNGIKENMKVGQEYPFRVEIDLKGLLSNEVGLEMIITENGTEDPPRIVETFNFEVEECNGSVCCFKLNFHPVHPGSFNYGLRLYPKNEGLPHKQDFNYVKWL</sequence>
<keyword evidence="4" id="KW-0663">Pyridoxal phosphate</keyword>
<dbReference type="InterPro" id="IPR011834">
    <property type="entry name" value="Agluc_phsphrylas"/>
</dbReference>
<dbReference type="GO" id="GO:0005975">
    <property type="term" value="P:carbohydrate metabolic process"/>
    <property type="evidence" value="ECO:0007669"/>
    <property type="project" value="InterPro"/>
</dbReference>
<reference evidence="6 7" key="1">
    <citation type="submission" date="2016-11" db="EMBL/GenBank/DDBJ databases">
        <authorList>
            <person name="Jaros S."/>
            <person name="Januszkiewicz K."/>
            <person name="Wedrychowicz H."/>
        </authorList>
    </citation>
    <scope>NUCLEOTIDE SEQUENCE [LARGE SCALE GENOMIC DNA]</scope>
    <source>
        <strain evidence="6 7">DSM 27063</strain>
    </source>
</reference>
<dbReference type="STRING" id="1168035.SAMN05444280_101163"/>
<gene>
    <name evidence="6" type="ORF">SAMN05444280_101163</name>
</gene>
<dbReference type="AlphaFoldDB" id="A0A1M6ADA7"/>
<accession>A0A1M6ADA7</accession>
<comment type="similarity">
    <text evidence="2">Belongs to the glycogen phosphorylase family.</text>
</comment>
<evidence type="ECO:0000256" key="4">
    <source>
        <dbReference type="PIRSR" id="PIRSR000460-1"/>
    </source>
</evidence>
<dbReference type="Gene3D" id="3.40.50.2000">
    <property type="entry name" value="Glycogen Phosphorylase B"/>
    <property type="match status" value="3"/>
</dbReference>
<feature type="domain" description="DUF3417" evidence="5">
    <location>
        <begin position="41"/>
        <end position="142"/>
    </location>
</feature>
<proteinExistence type="inferred from homology"/>
<organism evidence="6 7">
    <name type="scientific">Tangfeifania diversioriginum</name>
    <dbReference type="NCBI Taxonomy" id="1168035"/>
    <lineage>
        <taxon>Bacteria</taxon>
        <taxon>Pseudomonadati</taxon>
        <taxon>Bacteroidota</taxon>
        <taxon>Bacteroidia</taxon>
        <taxon>Marinilabiliales</taxon>
        <taxon>Prolixibacteraceae</taxon>
        <taxon>Tangfeifania</taxon>
    </lineage>
</organism>
<evidence type="ECO:0000256" key="2">
    <source>
        <dbReference type="ARBA" id="ARBA00006047"/>
    </source>
</evidence>
<evidence type="ECO:0000256" key="3">
    <source>
        <dbReference type="ARBA" id="ARBA00022533"/>
    </source>
</evidence>
<dbReference type="Proteomes" id="UP000184050">
    <property type="component" value="Unassembled WGS sequence"/>
</dbReference>
<evidence type="ECO:0000259" key="5">
    <source>
        <dbReference type="Pfam" id="PF11897"/>
    </source>
</evidence>
<dbReference type="GO" id="GO:0008184">
    <property type="term" value="F:glycogen phosphorylase activity"/>
    <property type="evidence" value="ECO:0007669"/>
    <property type="project" value="InterPro"/>
</dbReference>
<dbReference type="GO" id="GO:0030170">
    <property type="term" value="F:pyridoxal phosphate binding"/>
    <property type="evidence" value="ECO:0007669"/>
    <property type="project" value="InterPro"/>
</dbReference>
<dbReference type="SUPFAM" id="SSF53756">
    <property type="entry name" value="UDP-Glycosyltransferase/glycogen phosphorylase"/>
    <property type="match status" value="1"/>
</dbReference>
<name>A0A1M6ADA7_9BACT</name>
<dbReference type="InterPro" id="IPR000811">
    <property type="entry name" value="Glyco_trans_35"/>
</dbReference>
<comment type="catalytic activity">
    <reaction evidence="1">
        <text>[(1-&gt;4)-alpha-D-glucosyl](n) + phosphate = [(1-&gt;4)-alpha-D-glucosyl](n-1) + alpha-D-glucose 1-phosphate</text>
        <dbReference type="Rhea" id="RHEA:41732"/>
        <dbReference type="Rhea" id="RHEA-COMP:9584"/>
        <dbReference type="Rhea" id="RHEA-COMP:9586"/>
        <dbReference type="ChEBI" id="CHEBI:15444"/>
        <dbReference type="ChEBI" id="CHEBI:43474"/>
        <dbReference type="ChEBI" id="CHEBI:58601"/>
        <dbReference type="EC" id="2.4.1.1"/>
    </reaction>
</comment>
<dbReference type="PIRSF" id="PIRSF000460">
    <property type="entry name" value="Pprylas_GlgP"/>
    <property type="match status" value="1"/>
</dbReference>
<keyword evidence="3" id="KW-0021">Allosteric enzyme</keyword>
<keyword evidence="7" id="KW-1185">Reference proteome</keyword>
<dbReference type="InterPro" id="IPR024517">
    <property type="entry name" value="Glycogen_phosphorylase_DUF3417"/>
</dbReference>
<dbReference type="PANTHER" id="PTHR42655:SF1">
    <property type="entry name" value="GLYCOGEN PHOSPHORYLASE"/>
    <property type="match status" value="1"/>
</dbReference>
<dbReference type="Pfam" id="PF11897">
    <property type="entry name" value="DUF3417"/>
    <property type="match status" value="1"/>
</dbReference>
<dbReference type="InterPro" id="IPR052182">
    <property type="entry name" value="Glycogen/Maltodextrin_Phosph"/>
</dbReference>
<dbReference type="PANTHER" id="PTHR42655">
    <property type="entry name" value="GLYCOGEN PHOSPHORYLASE"/>
    <property type="match status" value="1"/>
</dbReference>
<evidence type="ECO:0000313" key="7">
    <source>
        <dbReference type="Proteomes" id="UP000184050"/>
    </source>
</evidence>
<dbReference type="EMBL" id="FQZE01000001">
    <property type="protein sequence ID" value="SHI34429.1"/>
    <property type="molecule type" value="Genomic_DNA"/>
</dbReference>